<dbReference type="Gene3D" id="3.30.428.10">
    <property type="entry name" value="HIT-like"/>
    <property type="match status" value="1"/>
</dbReference>
<dbReference type="PANTHER" id="PTHR42997">
    <property type="entry name" value="HIT FAMILY HYDROLASE"/>
    <property type="match status" value="1"/>
</dbReference>
<evidence type="ECO:0000256" key="1">
    <source>
        <dbReference type="PROSITE-ProRule" id="PRU00464"/>
    </source>
</evidence>
<protein>
    <submittedName>
        <fullName evidence="3">Histidine triad (HIT) protein</fullName>
    </submittedName>
</protein>
<dbReference type="STRING" id="1618574.UT24_C0009G0108"/>
<name>A0A0G0MK93_9BACT</name>
<dbReference type="PROSITE" id="PS51084">
    <property type="entry name" value="HIT_2"/>
    <property type="match status" value="1"/>
</dbReference>
<gene>
    <name evidence="3" type="ORF">UT24_C0009G0108</name>
</gene>
<accession>A0A0G0MK93</accession>
<dbReference type="Pfam" id="PF01230">
    <property type="entry name" value="HIT"/>
    <property type="match status" value="1"/>
</dbReference>
<reference evidence="3 4" key="1">
    <citation type="journal article" date="2015" name="Nature">
        <title>rRNA introns, odd ribosomes, and small enigmatic genomes across a large radiation of phyla.</title>
        <authorList>
            <person name="Brown C.T."/>
            <person name="Hug L.A."/>
            <person name="Thomas B.C."/>
            <person name="Sharon I."/>
            <person name="Castelle C.J."/>
            <person name="Singh A."/>
            <person name="Wilkins M.J."/>
            <person name="Williams K.H."/>
            <person name="Banfield J.F."/>
        </authorList>
    </citation>
    <scope>NUCLEOTIDE SEQUENCE [LARGE SCALE GENOMIC DNA]</scope>
</reference>
<evidence type="ECO:0000313" key="3">
    <source>
        <dbReference type="EMBL" id="KKR00791.1"/>
    </source>
</evidence>
<dbReference type="EMBL" id="LBWB01000009">
    <property type="protein sequence ID" value="KKR00791.1"/>
    <property type="molecule type" value="Genomic_DNA"/>
</dbReference>
<dbReference type="GO" id="GO:0003824">
    <property type="term" value="F:catalytic activity"/>
    <property type="evidence" value="ECO:0007669"/>
    <property type="project" value="InterPro"/>
</dbReference>
<feature type="domain" description="HIT" evidence="2">
    <location>
        <begin position="30"/>
        <end position="136"/>
    </location>
</feature>
<sequence>MVDRDDPFRTKNQLNARLEGKYHNIAENVGKCVFCDLRDKYVVTKQDQWILTVNIFPYIDGQVLVLPERHIENYHDLTNEDVLAGHELVKTGIGLLQRELEIENYWIILRQGPIAGKTVSHLHWNIMPYIEGLNTWHFQEISITPLDLAERLRGALEK</sequence>
<evidence type="ECO:0000313" key="4">
    <source>
        <dbReference type="Proteomes" id="UP000033881"/>
    </source>
</evidence>
<dbReference type="InterPro" id="IPR052908">
    <property type="entry name" value="AP-4-A_phosphorylase"/>
</dbReference>
<organism evidence="3 4">
    <name type="scientific">Candidatus Woesebacteria bacterium GW2011_GWB1_39_12</name>
    <dbReference type="NCBI Taxonomy" id="1618574"/>
    <lineage>
        <taxon>Bacteria</taxon>
        <taxon>Candidatus Woeseibacteriota</taxon>
    </lineage>
</organism>
<dbReference type="AlphaFoldDB" id="A0A0G0MK93"/>
<comment type="caution">
    <text evidence="3">The sequence shown here is derived from an EMBL/GenBank/DDBJ whole genome shotgun (WGS) entry which is preliminary data.</text>
</comment>
<dbReference type="SUPFAM" id="SSF54197">
    <property type="entry name" value="HIT-like"/>
    <property type="match status" value="1"/>
</dbReference>
<evidence type="ECO:0000259" key="2">
    <source>
        <dbReference type="PROSITE" id="PS51084"/>
    </source>
</evidence>
<dbReference type="InterPro" id="IPR036265">
    <property type="entry name" value="HIT-like_sf"/>
</dbReference>
<proteinExistence type="predicted"/>
<comment type="caution">
    <text evidence="1">Lacks conserved residue(s) required for the propagation of feature annotation.</text>
</comment>
<dbReference type="Proteomes" id="UP000033881">
    <property type="component" value="Unassembled WGS sequence"/>
</dbReference>
<dbReference type="PANTHER" id="PTHR42997:SF1">
    <property type="entry name" value="AP-4-A PHOSPHORYLASE"/>
    <property type="match status" value="1"/>
</dbReference>
<dbReference type="InterPro" id="IPR011146">
    <property type="entry name" value="HIT-like"/>
</dbReference>